<evidence type="ECO:0000256" key="1">
    <source>
        <dbReference type="SAM" id="Phobius"/>
    </source>
</evidence>
<comment type="caution">
    <text evidence="2">The sequence shown here is derived from an EMBL/GenBank/DDBJ whole genome shotgun (WGS) entry which is preliminary data.</text>
</comment>
<dbReference type="AlphaFoldDB" id="A0AAP0FPE0"/>
<protein>
    <submittedName>
        <fullName evidence="2">Uncharacterized protein</fullName>
    </submittedName>
</protein>
<dbReference type="PANTHER" id="PTHR38134">
    <property type="entry name" value="SLR1395 PROTEIN"/>
    <property type="match status" value="1"/>
</dbReference>
<name>A0AAP0FPE0_9MAGN</name>
<keyword evidence="1" id="KW-1133">Transmembrane helix</keyword>
<feature type="transmembrane region" description="Helical" evidence="1">
    <location>
        <begin position="121"/>
        <end position="145"/>
    </location>
</feature>
<dbReference type="InterPro" id="IPR053205">
    <property type="entry name" value="GHMP_kinase_L-arabinokinase"/>
</dbReference>
<dbReference type="EMBL" id="JBBNAF010000010">
    <property type="protein sequence ID" value="KAK9107903.1"/>
    <property type="molecule type" value="Genomic_DNA"/>
</dbReference>
<reference evidence="2 3" key="1">
    <citation type="submission" date="2024-01" db="EMBL/GenBank/DDBJ databases">
        <title>Genome assemblies of Stephania.</title>
        <authorList>
            <person name="Yang L."/>
        </authorList>
    </citation>
    <scope>NUCLEOTIDE SEQUENCE [LARGE SCALE GENOMIC DNA]</scope>
    <source>
        <strain evidence="2">YNDBR</strain>
        <tissue evidence="2">Leaf</tissue>
    </source>
</reference>
<keyword evidence="1" id="KW-0812">Transmembrane</keyword>
<proteinExistence type="predicted"/>
<dbReference type="PANTHER" id="PTHR38134:SF2">
    <property type="entry name" value="GALACTOKINASE"/>
    <property type="match status" value="1"/>
</dbReference>
<evidence type="ECO:0000313" key="2">
    <source>
        <dbReference type="EMBL" id="KAK9107903.1"/>
    </source>
</evidence>
<accession>A0AAP0FPE0</accession>
<sequence>MQNTPTSRTSINPLVVIVFESPLVDGESPLVLFSHDEILIHTQVRVTVKPWMLMVSMQRLSCETLQQALIGGWKDWWNYAETLYFAYIDQQLPQQDTHKGAISYITQVAIGNQHAKPKQKLLLSICSGVALATCVVGGVLFIFCIIQWKKNSGRRGLINNCMMILGFASAFMNIVVPAFAFAKEHQHVLKGLAQIQTFVYLLQPAGWKLKKEFLPDGWLCLENQDLPPNFIRLAKDVYTPDMIAASDCMIGI</sequence>
<dbReference type="Proteomes" id="UP001420932">
    <property type="component" value="Unassembled WGS sequence"/>
</dbReference>
<keyword evidence="3" id="KW-1185">Reference proteome</keyword>
<gene>
    <name evidence="2" type="ORF">Syun_023914</name>
</gene>
<feature type="transmembrane region" description="Helical" evidence="1">
    <location>
        <begin position="157"/>
        <end position="182"/>
    </location>
</feature>
<evidence type="ECO:0000313" key="3">
    <source>
        <dbReference type="Proteomes" id="UP001420932"/>
    </source>
</evidence>
<keyword evidence="1" id="KW-0472">Membrane</keyword>
<organism evidence="2 3">
    <name type="scientific">Stephania yunnanensis</name>
    <dbReference type="NCBI Taxonomy" id="152371"/>
    <lineage>
        <taxon>Eukaryota</taxon>
        <taxon>Viridiplantae</taxon>
        <taxon>Streptophyta</taxon>
        <taxon>Embryophyta</taxon>
        <taxon>Tracheophyta</taxon>
        <taxon>Spermatophyta</taxon>
        <taxon>Magnoliopsida</taxon>
        <taxon>Ranunculales</taxon>
        <taxon>Menispermaceae</taxon>
        <taxon>Menispermoideae</taxon>
        <taxon>Cissampelideae</taxon>
        <taxon>Stephania</taxon>
    </lineage>
</organism>